<gene>
    <name evidence="1" type="ORF">K3G42_010242</name>
</gene>
<keyword evidence="2" id="KW-1185">Reference proteome</keyword>
<sequence>MLLNGKDISQSTRGRKVELPASEPVERMRLQSFGRQSSNSYRSQHKNSIKEITLPGPGGLFELVLLELVLEVDIQ</sequence>
<reference evidence="1" key="1">
    <citation type="submission" date="2021-08" db="EMBL/GenBank/DDBJ databases">
        <title>The first chromosome-level gecko genome reveals the dynamic sex chromosomes of Neotropical dwarf geckos (Sphaerodactylidae: Sphaerodactylus).</title>
        <authorList>
            <person name="Pinto B.J."/>
            <person name="Keating S.E."/>
            <person name="Gamble T."/>
        </authorList>
    </citation>
    <scope>NUCLEOTIDE SEQUENCE</scope>
    <source>
        <strain evidence="1">TG3544</strain>
    </source>
</reference>
<proteinExistence type="predicted"/>
<dbReference type="EMBL" id="CM037617">
    <property type="protein sequence ID" value="KAH8004390.1"/>
    <property type="molecule type" value="Genomic_DNA"/>
</dbReference>
<name>A0ACB8FHN1_9SAUR</name>
<protein>
    <submittedName>
        <fullName evidence="1">Uncharacterized protein</fullName>
    </submittedName>
</protein>
<evidence type="ECO:0000313" key="2">
    <source>
        <dbReference type="Proteomes" id="UP000827872"/>
    </source>
</evidence>
<dbReference type="Proteomes" id="UP000827872">
    <property type="component" value="Linkage Group LG04"/>
</dbReference>
<evidence type="ECO:0000313" key="1">
    <source>
        <dbReference type="EMBL" id="KAH8004390.1"/>
    </source>
</evidence>
<accession>A0ACB8FHN1</accession>
<comment type="caution">
    <text evidence="1">The sequence shown here is derived from an EMBL/GenBank/DDBJ whole genome shotgun (WGS) entry which is preliminary data.</text>
</comment>
<organism evidence="1 2">
    <name type="scientific">Sphaerodactylus townsendi</name>
    <dbReference type="NCBI Taxonomy" id="933632"/>
    <lineage>
        <taxon>Eukaryota</taxon>
        <taxon>Metazoa</taxon>
        <taxon>Chordata</taxon>
        <taxon>Craniata</taxon>
        <taxon>Vertebrata</taxon>
        <taxon>Euteleostomi</taxon>
        <taxon>Lepidosauria</taxon>
        <taxon>Squamata</taxon>
        <taxon>Bifurcata</taxon>
        <taxon>Gekkota</taxon>
        <taxon>Sphaerodactylidae</taxon>
        <taxon>Sphaerodactylus</taxon>
    </lineage>
</organism>